<sequence>MCVQLGGFSSPWDMAPEEGDLVLFAQIAGQAIDHDVYTLNLITGTRQDIAARGYTALEYTQQC</sequence>
<proteinExistence type="predicted"/>
<dbReference type="RefSeq" id="WP_009712125.1">
    <property type="nucleotide sequence ID" value="NZ_GG657754.1"/>
</dbReference>
<accession>D9WVA2</accession>
<name>D9WVA2_9ACTN</name>
<reference evidence="1 2" key="1">
    <citation type="submission" date="2009-02" db="EMBL/GenBank/DDBJ databases">
        <title>Annotation of Streptomyces hygroscopicus strain ATCC 53653.</title>
        <authorList>
            <consortium name="The Broad Institute Genome Sequencing Platform"/>
            <consortium name="Broad Institute Microbial Sequencing Center"/>
            <person name="Fischbach M."/>
            <person name="Godfrey P."/>
            <person name="Ward D."/>
            <person name="Young S."/>
            <person name="Zeng Q."/>
            <person name="Koehrsen M."/>
            <person name="Alvarado L."/>
            <person name="Berlin A.M."/>
            <person name="Bochicchio J."/>
            <person name="Borenstein D."/>
            <person name="Chapman S.B."/>
            <person name="Chen Z."/>
            <person name="Engels R."/>
            <person name="Freedman E."/>
            <person name="Gellesch M."/>
            <person name="Goldberg J."/>
            <person name="Griggs A."/>
            <person name="Gujja S."/>
            <person name="Heilman E.R."/>
            <person name="Heiman D.I."/>
            <person name="Hepburn T.A."/>
            <person name="Howarth C."/>
            <person name="Jen D."/>
            <person name="Larson L."/>
            <person name="Lewis B."/>
            <person name="Mehta T."/>
            <person name="Park D."/>
            <person name="Pearson M."/>
            <person name="Richards J."/>
            <person name="Roberts A."/>
            <person name="Saif S."/>
            <person name="Shea T.D."/>
            <person name="Shenoy N."/>
            <person name="Sisk P."/>
            <person name="Stolte C."/>
            <person name="Sykes S.N."/>
            <person name="Thomson T."/>
            <person name="Walk T."/>
            <person name="White J."/>
            <person name="Yandava C."/>
            <person name="Straight P."/>
            <person name="Clardy J."/>
            <person name="Hung D."/>
            <person name="Kolter R."/>
            <person name="Mekalanos J."/>
            <person name="Walker S."/>
            <person name="Walsh C.T."/>
            <person name="Wieland-Brown L.C."/>
            <person name="Haas B."/>
            <person name="Nusbaum C."/>
            <person name="Birren B."/>
        </authorList>
    </citation>
    <scope>NUCLEOTIDE SEQUENCE [LARGE SCALE GENOMIC DNA]</scope>
    <source>
        <strain evidence="1 2">ATCC 53653</strain>
    </source>
</reference>
<gene>
    <name evidence="1" type="ORF">SSOG_00012</name>
</gene>
<dbReference type="HOGENOM" id="CLU_2883997_0_0_11"/>
<evidence type="ECO:0000313" key="2">
    <source>
        <dbReference type="Proteomes" id="UP000003963"/>
    </source>
</evidence>
<dbReference type="EMBL" id="GG657754">
    <property type="protein sequence ID" value="EFL20300.1"/>
    <property type="molecule type" value="Genomic_DNA"/>
</dbReference>
<evidence type="ECO:0000313" key="1">
    <source>
        <dbReference type="EMBL" id="EFL20300.1"/>
    </source>
</evidence>
<organism evidence="1 2">
    <name type="scientific">Streptomyces himastatinicus ATCC 53653</name>
    <dbReference type="NCBI Taxonomy" id="457427"/>
    <lineage>
        <taxon>Bacteria</taxon>
        <taxon>Bacillati</taxon>
        <taxon>Actinomycetota</taxon>
        <taxon>Actinomycetes</taxon>
        <taxon>Kitasatosporales</taxon>
        <taxon>Streptomycetaceae</taxon>
        <taxon>Streptomyces</taxon>
        <taxon>Streptomyces violaceusniger group</taxon>
    </lineage>
</organism>
<keyword evidence="2" id="KW-1185">Reference proteome</keyword>
<dbReference type="Proteomes" id="UP000003963">
    <property type="component" value="Unassembled WGS sequence"/>
</dbReference>
<protein>
    <submittedName>
        <fullName evidence="1">Uncharacterized protein</fullName>
    </submittedName>
</protein>
<dbReference type="AlphaFoldDB" id="D9WVA2"/>